<sequence>MISNVAVVIFCVALLLMAMFFIWSIRKKKERGLIHKIYLILAGAYSIWLLALLGMRVVGEGHTGILFCLDAVTNSVGVFIPVLSLLISVVFVKGYERLPRKYYALLILPIISNVVIWTNPLHHLQYIRFSIVRSEIIFGPYLAISGLYSAACLFAGLIIMIRFVRQNHSRLYIMQGALFIAGNLVPLTVSAISTFSQNSNITYTPISFMCSILLAGIAIYKLHFLDVKPLAVQKIMERISDDYLVLSDKELVISYNMSFVRDFGEKYHIAENKFLADCVKEIMPHEKAMLFNLMNALDSCRESGSTITYEQADTVIRTDGKPAKNYFIVEVTPLYQEDKLSGFAVLFKDVTQLKKSLQQLQDNQQRMMEQEQLAFLGQMIGGLAHNLKTPIMSISGCVSAIRSLVDEYRESLDDPQVIKEDYEEICDDIDSWLEKIIMSTGYMSDIITAIKGQAAASSTEETPNQQFTVDEMIKRSWLLMRHEL</sequence>
<proteinExistence type="predicted"/>
<dbReference type="CDD" id="cd00082">
    <property type="entry name" value="HisKA"/>
    <property type="match status" value="1"/>
</dbReference>
<reference evidence="6" key="1">
    <citation type="submission" date="2020-10" db="EMBL/GenBank/DDBJ databases">
        <authorList>
            <person name="Gilroy R."/>
        </authorList>
    </citation>
    <scope>NUCLEOTIDE SEQUENCE</scope>
    <source>
        <strain evidence="6">CHK187-14744</strain>
    </source>
</reference>
<accession>A0A9D1HK50</accession>
<dbReference type="SUPFAM" id="SSF47384">
    <property type="entry name" value="Homodimeric domain of signal transducing histidine kinase"/>
    <property type="match status" value="1"/>
</dbReference>
<evidence type="ECO:0000256" key="3">
    <source>
        <dbReference type="ARBA" id="ARBA00022777"/>
    </source>
</evidence>
<evidence type="ECO:0000313" key="6">
    <source>
        <dbReference type="EMBL" id="HIU03607.1"/>
    </source>
</evidence>
<dbReference type="InterPro" id="IPR000700">
    <property type="entry name" value="PAS-assoc_C"/>
</dbReference>
<feature type="domain" description="PAC" evidence="5">
    <location>
        <begin position="309"/>
        <end position="362"/>
    </location>
</feature>
<gene>
    <name evidence="6" type="ORF">IAB63_10185</name>
</gene>
<keyword evidence="4" id="KW-1133">Transmembrane helix</keyword>
<evidence type="ECO:0000313" key="7">
    <source>
        <dbReference type="Proteomes" id="UP000824164"/>
    </source>
</evidence>
<protein>
    <recommendedName>
        <fullName evidence="2">histidine kinase</fullName>
        <ecNumber evidence="2">2.7.13.3</ecNumber>
    </recommendedName>
</protein>
<dbReference type="Gene3D" id="3.30.450.20">
    <property type="entry name" value="PAS domain"/>
    <property type="match status" value="1"/>
</dbReference>
<keyword evidence="3" id="KW-0808">Transferase</keyword>
<organism evidence="6 7">
    <name type="scientific">Candidatus Onthocola gallistercoris</name>
    <dbReference type="NCBI Taxonomy" id="2840876"/>
    <lineage>
        <taxon>Bacteria</taxon>
        <taxon>Bacillati</taxon>
        <taxon>Bacillota</taxon>
        <taxon>Bacilli</taxon>
        <taxon>Candidatus Onthocola</taxon>
    </lineage>
</organism>
<evidence type="ECO:0000256" key="1">
    <source>
        <dbReference type="ARBA" id="ARBA00000085"/>
    </source>
</evidence>
<dbReference type="Proteomes" id="UP000824164">
    <property type="component" value="Unassembled WGS sequence"/>
</dbReference>
<dbReference type="InterPro" id="IPR031621">
    <property type="entry name" value="HisKA_7TM"/>
</dbReference>
<comment type="caution">
    <text evidence="6">The sequence shown here is derived from an EMBL/GenBank/DDBJ whole genome shotgun (WGS) entry which is preliminary data.</text>
</comment>
<dbReference type="AlphaFoldDB" id="A0A9D1HK50"/>
<evidence type="ECO:0000256" key="4">
    <source>
        <dbReference type="SAM" id="Phobius"/>
    </source>
</evidence>
<feature type="transmembrane region" description="Helical" evidence="4">
    <location>
        <begin position="176"/>
        <end position="195"/>
    </location>
</feature>
<keyword evidence="4" id="KW-0812">Transmembrane</keyword>
<feature type="transmembrane region" description="Helical" evidence="4">
    <location>
        <begin position="37"/>
        <end position="58"/>
    </location>
</feature>
<keyword evidence="3" id="KW-0418">Kinase</keyword>
<comment type="catalytic activity">
    <reaction evidence="1">
        <text>ATP + protein L-histidine = ADP + protein N-phospho-L-histidine.</text>
        <dbReference type="EC" id="2.7.13.3"/>
    </reaction>
</comment>
<dbReference type="InterPro" id="IPR003661">
    <property type="entry name" value="HisK_dim/P_dom"/>
</dbReference>
<feature type="transmembrane region" description="Helical" evidence="4">
    <location>
        <begin position="64"/>
        <end position="90"/>
    </location>
</feature>
<keyword evidence="4" id="KW-0472">Membrane</keyword>
<name>A0A9D1HK50_9FIRM</name>
<dbReference type="EC" id="2.7.13.3" evidence="2"/>
<evidence type="ECO:0000256" key="2">
    <source>
        <dbReference type="ARBA" id="ARBA00012438"/>
    </source>
</evidence>
<feature type="transmembrane region" description="Helical" evidence="4">
    <location>
        <begin position="141"/>
        <end position="164"/>
    </location>
</feature>
<feature type="transmembrane region" description="Helical" evidence="4">
    <location>
        <begin position="6"/>
        <end position="25"/>
    </location>
</feature>
<evidence type="ECO:0000259" key="5">
    <source>
        <dbReference type="PROSITE" id="PS50113"/>
    </source>
</evidence>
<dbReference type="Gene3D" id="1.10.287.130">
    <property type="match status" value="1"/>
</dbReference>
<dbReference type="InterPro" id="IPR036097">
    <property type="entry name" value="HisK_dim/P_sf"/>
</dbReference>
<dbReference type="EMBL" id="DVLT01000064">
    <property type="protein sequence ID" value="HIU03607.1"/>
    <property type="molecule type" value="Genomic_DNA"/>
</dbReference>
<feature type="transmembrane region" description="Helical" evidence="4">
    <location>
        <begin position="201"/>
        <end position="220"/>
    </location>
</feature>
<reference evidence="6" key="2">
    <citation type="journal article" date="2021" name="PeerJ">
        <title>Extensive microbial diversity within the chicken gut microbiome revealed by metagenomics and culture.</title>
        <authorList>
            <person name="Gilroy R."/>
            <person name="Ravi A."/>
            <person name="Getino M."/>
            <person name="Pursley I."/>
            <person name="Horton D.L."/>
            <person name="Alikhan N.F."/>
            <person name="Baker D."/>
            <person name="Gharbi K."/>
            <person name="Hall N."/>
            <person name="Watson M."/>
            <person name="Adriaenssens E.M."/>
            <person name="Foster-Nyarko E."/>
            <person name="Jarju S."/>
            <person name="Secka A."/>
            <person name="Antonio M."/>
            <person name="Oren A."/>
            <person name="Chaudhuri R.R."/>
            <person name="La Ragione R."/>
            <person name="Hildebrand F."/>
            <person name="Pallen M.J."/>
        </authorList>
    </citation>
    <scope>NUCLEOTIDE SEQUENCE</scope>
    <source>
        <strain evidence="6">CHK187-14744</strain>
    </source>
</reference>
<dbReference type="PROSITE" id="PS50113">
    <property type="entry name" value="PAC"/>
    <property type="match status" value="1"/>
</dbReference>
<dbReference type="Pfam" id="PF16927">
    <property type="entry name" value="HisKA_7TM"/>
    <property type="match status" value="1"/>
</dbReference>
<feature type="transmembrane region" description="Helical" evidence="4">
    <location>
        <begin position="102"/>
        <end position="121"/>
    </location>
</feature>
<dbReference type="GO" id="GO:0000155">
    <property type="term" value="F:phosphorelay sensor kinase activity"/>
    <property type="evidence" value="ECO:0007669"/>
    <property type="project" value="InterPro"/>
</dbReference>